<dbReference type="Pfam" id="PF00126">
    <property type="entry name" value="HTH_1"/>
    <property type="match status" value="1"/>
</dbReference>
<dbReference type="Gene3D" id="3.40.190.290">
    <property type="match status" value="1"/>
</dbReference>
<evidence type="ECO:0000313" key="7">
    <source>
        <dbReference type="Proteomes" id="UP000272528"/>
    </source>
</evidence>
<dbReference type="InterPro" id="IPR005119">
    <property type="entry name" value="LysR_subst-bd"/>
</dbReference>
<dbReference type="KEGG" id="palb:EJC50_29960"/>
<dbReference type="AlphaFoldDB" id="A0A3Q8X988"/>
<dbReference type="RefSeq" id="WP_126019968.1">
    <property type="nucleotide sequence ID" value="NZ_CP034437.1"/>
</dbReference>
<evidence type="ECO:0000256" key="4">
    <source>
        <dbReference type="ARBA" id="ARBA00023163"/>
    </source>
</evidence>
<dbReference type="SUPFAM" id="SSF46785">
    <property type="entry name" value="Winged helix' DNA-binding domain"/>
    <property type="match status" value="1"/>
</dbReference>
<dbReference type="SUPFAM" id="SSF53850">
    <property type="entry name" value="Periplasmic binding protein-like II"/>
    <property type="match status" value="1"/>
</dbReference>
<dbReference type="PROSITE" id="PS50931">
    <property type="entry name" value="HTH_LYSR"/>
    <property type="match status" value="1"/>
</dbReference>
<evidence type="ECO:0000256" key="1">
    <source>
        <dbReference type="ARBA" id="ARBA00009437"/>
    </source>
</evidence>
<dbReference type="InterPro" id="IPR036388">
    <property type="entry name" value="WH-like_DNA-bd_sf"/>
</dbReference>
<dbReference type="GO" id="GO:0003677">
    <property type="term" value="F:DNA binding"/>
    <property type="evidence" value="ECO:0007669"/>
    <property type="project" value="UniProtKB-KW"/>
</dbReference>
<dbReference type="Pfam" id="PF03466">
    <property type="entry name" value="LysR_substrate"/>
    <property type="match status" value="1"/>
</dbReference>
<dbReference type="EMBL" id="CP034437">
    <property type="protein sequence ID" value="AZN43444.1"/>
    <property type="molecule type" value="Genomic_DNA"/>
</dbReference>
<organism evidence="6 7">
    <name type="scientific">Paenibacillus albus</name>
    <dbReference type="NCBI Taxonomy" id="2495582"/>
    <lineage>
        <taxon>Bacteria</taxon>
        <taxon>Bacillati</taxon>
        <taxon>Bacillota</taxon>
        <taxon>Bacilli</taxon>
        <taxon>Bacillales</taxon>
        <taxon>Paenibacillaceae</taxon>
        <taxon>Paenibacillus</taxon>
    </lineage>
</organism>
<sequence length="293" mass="33030">MELLQLKYFQKVAKLEHMTKAAQELHIAQPALSQSIARLEDDLGVPLFHRQGRQIRLNSYGEAFLAKVEVALHALEEGRREIADMNGTERGRIHIATTTMARFSEMIRAYLVDYPETNLHITQVTPEEIIPLIEAGDIDFCYTTPPIDRPGISGIPLLHEEIFIAVPPGHRLAHREHVTIDDIRAEPFVSMKEGSRIRTMMDQFCSRRGLTPRIVCEVDDPAAMRSFVSAGLGIAFLSACKKSDAKPLVLLPIHHTSSKRTIQLAWLEKRYLSQAALSFRDFVTDYFAGNADN</sequence>
<evidence type="ECO:0000256" key="2">
    <source>
        <dbReference type="ARBA" id="ARBA00023015"/>
    </source>
</evidence>
<dbReference type="PANTHER" id="PTHR30346">
    <property type="entry name" value="TRANSCRIPTIONAL DUAL REGULATOR HCAR-RELATED"/>
    <property type="match status" value="1"/>
</dbReference>
<proteinExistence type="inferred from homology"/>
<protein>
    <submittedName>
        <fullName evidence="6">LysR family transcriptional regulator</fullName>
    </submittedName>
</protein>
<dbReference type="FunFam" id="1.10.10.10:FF:000001">
    <property type="entry name" value="LysR family transcriptional regulator"/>
    <property type="match status" value="1"/>
</dbReference>
<gene>
    <name evidence="6" type="ORF">EJC50_29960</name>
</gene>
<evidence type="ECO:0000256" key="3">
    <source>
        <dbReference type="ARBA" id="ARBA00023125"/>
    </source>
</evidence>
<feature type="domain" description="HTH lysR-type" evidence="5">
    <location>
        <begin position="1"/>
        <end position="58"/>
    </location>
</feature>
<dbReference type="Gene3D" id="1.10.10.10">
    <property type="entry name" value="Winged helix-like DNA-binding domain superfamily/Winged helix DNA-binding domain"/>
    <property type="match status" value="1"/>
</dbReference>
<keyword evidence="4" id="KW-0804">Transcription</keyword>
<dbReference type="InterPro" id="IPR000847">
    <property type="entry name" value="LysR_HTH_N"/>
</dbReference>
<name>A0A3Q8X988_9BACL</name>
<evidence type="ECO:0000259" key="5">
    <source>
        <dbReference type="PROSITE" id="PS50931"/>
    </source>
</evidence>
<keyword evidence="3" id="KW-0238">DNA-binding</keyword>
<accession>A0A3Q8X988</accession>
<keyword evidence="7" id="KW-1185">Reference proteome</keyword>
<keyword evidence="2" id="KW-0805">Transcription regulation</keyword>
<dbReference type="Proteomes" id="UP000272528">
    <property type="component" value="Chromosome"/>
</dbReference>
<dbReference type="PRINTS" id="PR00039">
    <property type="entry name" value="HTHLYSR"/>
</dbReference>
<dbReference type="GO" id="GO:0032993">
    <property type="term" value="C:protein-DNA complex"/>
    <property type="evidence" value="ECO:0007669"/>
    <property type="project" value="TreeGrafter"/>
</dbReference>
<dbReference type="PANTHER" id="PTHR30346:SF28">
    <property type="entry name" value="HTH-TYPE TRANSCRIPTIONAL REGULATOR CYNR"/>
    <property type="match status" value="1"/>
</dbReference>
<reference evidence="7" key="1">
    <citation type="submission" date="2018-12" db="EMBL/GenBank/DDBJ databases">
        <title>Genome sequence of Peanibacillus sp.</title>
        <authorList>
            <person name="Subramani G."/>
            <person name="Srinivasan S."/>
            <person name="Kim M.K."/>
        </authorList>
    </citation>
    <scope>NUCLEOTIDE SEQUENCE [LARGE SCALE GENOMIC DNA]</scope>
    <source>
        <strain evidence="7">18JY67-1</strain>
    </source>
</reference>
<dbReference type="GO" id="GO:0003700">
    <property type="term" value="F:DNA-binding transcription factor activity"/>
    <property type="evidence" value="ECO:0007669"/>
    <property type="project" value="InterPro"/>
</dbReference>
<dbReference type="CDD" id="cd05466">
    <property type="entry name" value="PBP2_LTTR_substrate"/>
    <property type="match status" value="1"/>
</dbReference>
<dbReference type="InterPro" id="IPR036390">
    <property type="entry name" value="WH_DNA-bd_sf"/>
</dbReference>
<evidence type="ECO:0000313" key="6">
    <source>
        <dbReference type="EMBL" id="AZN43444.1"/>
    </source>
</evidence>
<comment type="similarity">
    <text evidence="1">Belongs to the LysR transcriptional regulatory family.</text>
</comment>
<dbReference type="OrthoDB" id="9803735at2"/>